<keyword evidence="1" id="KW-0472">Membrane</keyword>
<proteinExistence type="predicted"/>
<reference evidence="2" key="1">
    <citation type="submission" date="2020-04" db="EMBL/GenBank/DDBJ databases">
        <authorList>
            <person name="Chiriac C."/>
            <person name="Salcher M."/>
            <person name="Ghai R."/>
            <person name="Kavagutti S V."/>
        </authorList>
    </citation>
    <scope>NUCLEOTIDE SEQUENCE</scope>
</reference>
<protein>
    <submittedName>
        <fullName evidence="2">Uncharacterized protein</fullName>
    </submittedName>
</protein>
<organism evidence="2">
    <name type="scientific">uncultured Caudovirales phage</name>
    <dbReference type="NCBI Taxonomy" id="2100421"/>
    <lineage>
        <taxon>Viruses</taxon>
        <taxon>Duplodnaviria</taxon>
        <taxon>Heunggongvirae</taxon>
        <taxon>Uroviricota</taxon>
        <taxon>Caudoviricetes</taxon>
        <taxon>Peduoviridae</taxon>
        <taxon>Maltschvirus</taxon>
        <taxon>Maltschvirus maltsch</taxon>
    </lineage>
</organism>
<keyword evidence="1" id="KW-1133">Transmembrane helix</keyword>
<gene>
    <name evidence="2" type="ORF">UFOVP868_67</name>
</gene>
<feature type="transmembrane region" description="Helical" evidence="1">
    <location>
        <begin position="7"/>
        <end position="28"/>
    </location>
</feature>
<accession>A0A6J5P8S6</accession>
<keyword evidence="1" id="KW-0812">Transmembrane</keyword>
<dbReference type="EMBL" id="LR796817">
    <property type="protein sequence ID" value="CAB4167923.1"/>
    <property type="molecule type" value="Genomic_DNA"/>
</dbReference>
<feature type="transmembrane region" description="Helical" evidence="1">
    <location>
        <begin position="48"/>
        <end position="70"/>
    </location>
</feature>
<sequence>MKQDLQSIGLMCFAIFLIMVTTLVFVGISQWLAGVAWRMGLTSDAAQWTIYAMGLCMCIGTVVTVAGRIVNGEWWFR</sequence>
<evidence type="ECO:0000256" key="1">
    <source>
        <dbReference type="SAM" id="Phobius"/>
    </source>
</evidence>
<evidence type="ECO:0000313" key="2">
    <source>
        <dbReference type="EMBL" id="CAB4167923.1"/>
    </source>
</evidence>
<name>A0A6J5P8S6_9CAUD</name>